<proteinExistence type="predicted"/>
<reference evidence="3" key="2">
    <citation type="submission" date="2020-02" db="EMBL/GenBank/DDBJ databases">
        <title>Esox lucius (northern pike) genome, fEsoLuc1, primary haplotype.</title>
        <authorList>
            <person name="Myers G."/>
            <person name="Karagic N."/>
            <person name="Meyer A."/>
            <person name="Pippel M."/>
            <person name="Reichard M."/>
            <person name="Winkler S."/>
            <person name="Tracey A."/>
            <person name="Sims Y."/>
            <person name="Howe K."/>
            <person name="Rhie A."/>
            <person name="Formenti G."/>
            <person name="Durbin R."/>
            <person name="Fedrigo O."/>
            <person name="Jarvis E.D."/>
        </authorList>
    </citation>
    <scope>NUCLEOTIDE SEQUENCE [LARGE SCALE GENOMIC DNA]</scope>
</reference>
<dbReference type="InParanoid" id="A0A6Q2ZND6"/>
<evidence type="ECO:0000256" key="1">
    <source>
        <dbReference type="PROSITE-ProRule" id="PRU00047"/>
    </source>
</evidence>
<dbReference type="InterPro" id="IPR057811">
    <property type="entry name" value="RBD_ZCCHC3_2nd"/>
</dbReference>
<dbReference type="Gene3D" id="4.10.60.10">
    <property type="entry name" value="Zinc finger, CCHC-type"/>
    <property type="match status" value="1"/>
</dbReference>
<dbReference type="InterPro" id="IPR001878">
    <property type="entry name" value="Znf_CCHC"/>
</dbReference>
<reference evidence="3" key="3">
    <citation type="submission" date="2025-08" db="UniProtKB">
        <authorList>
            <consortium name="Ensembl"/>
        </authorList>
    </citation>
    <scope>IDENTIFICATION</scope>
</reference>
<dbReference type="GO" id="GO:0003676">
    <property type="term" value="F:nucleic acid binding"/>
    <property type="evidence" value="ECO:0007669"/>
    <property type="project" value="InterPro"/>
</dbReference>
<evidence type="ECO:0000259" key="2">
    <source>
        <dbReference type="PROSITE" id="PS50158"/>
    </source>
</evidence>
<keyword evidence="4" id="KW-1185">Reference proteome</keyword>
<keyword evidence="1" id="KW-0479">Metal-binding</keyword>
<dbReference type="PANTHER" id="PTHR46486:SF1">
    <property type="entry name" value="CCHC-TYPE DOMAIN-CONTAINING PROTEIN"/>
    <property type="match status" value="1"/>
</dbReference>
<keyword evidence="1" id="KW-0862">Zinc</keyword>
<feature type="domain" description="CCHC-type" evidence="2">
    <location>
        <begin position="50"/>
        <end position="66"/>
    </location>
</feature>
<keyword evidence="1" id="KW-0863">Zinc-finger</keyword>
<dbReference type="Bgee" id="ENSELUG00000025152">
    <property type="expression patterns" value="Expressed in testis"/>
</dbReference>
<protein>
    <recommendedName>
        <fullName evidence="2">CCHC-type domain-containing protein</fullName>
    </recommendedName>
</protein>
<dbReference type="GeneTree" id="ENSGT00530000063983"/>
<dbReference type="Proteomes" id="UP000265140">
    <property type="component" value="Chromosome 15"/>
</dbReference>
<evidence type="ECO:0000313" key="4">
    <source>
        <dbReference type="Proteomes" id="UP000265140"/>
    </source>
</evidence>
<dbReference type="OMA" id="YTERMCE"/>
<dbReference type="PANTHER" id="PTHR46486">
    <property type="entry name" value="CCHC-TYPE DOMAIN-CONTAINING PROTEIN"/>
    <property type="match status" value="1"/>
</dbReference>
<dbReference type="AlphaFoldDB" id="A0A6Q2ZND6"/>
<accession>A0A6Q2ZND6</accession>
<name>A0A6Q2ZND6_ESOLU</name>
<evidence type="ECO:0000313" key="3">
    <source>
        <dbReference type="Ensembl" id="ENSELUP00000079453.2"/>
    </source>
</evidence>
<sequence length="131" mass="14232">DQEGLDGLLHPPAFFSIGADRGYLFYSGQPPFCRNCRSFGHQAAGCGMVRCRNCGLSGHVFADCKEPRVCNGCGVQGHIFCDCPARRRTYAAVAGGGDGDVEDHILRPLEDVIGFEKECACFRCFFLFGQG</sequence>
<organism evidence="3 4">
    <name type="scientific">Esox lucius</name>
    <name type="common">Northern pike</name>
    <dbReference type="NCBI Taxonomy" id="8010"/>
    <lineage>
        <taxon>Eukaryota</taxon>
        <taxon>Metazoa</taxon>
        <taxon>Chordata</taxon>
        <taxon>Craniata</taxon>
        <taxon>Vertebrata</taxon>
        <taxon>Euteleostomi</taxon>
        <taxon>Actinopterygii</taxon>
        <taxon>Neopterygii</taxon>
        <taxon>Teleostei</taxon>
        <taxon>Protacanthopterygii</taxon>
        <taxon>Esociformes</taxon>
        <taxon>Esocidae</taxon>
        <taxon>Esox</taxon>
    </lineage>
</organism>
<dbReference type="Pfam" id="PF23058">
    <property type="entry name" value="RBD_ZCCHC3_2nd"/>
    <property type="match status" value="1"/>
</dbReference>
<reference evidence="4" key="1">
    <citation type="journal article" date="2014" name="PLoS ONE">
        <title>The genome and linkage map of the northern pike (Esox lucius): conserved synteny revealed between the salmonid sister group and the Neoteleostei.</title>
        <authorList>
            <person name="Rondeau E.B."/>
            <person name="Minkley D.R."/>
            <person name="Leong J.S."/>
            <person name="Messmer A.M."/>
            <person name="Jantzen J.R."/>
            <person name="von Schalburg K.R."/>
            <person name="Lemon C."/>
            <person name="Bird N.H."/>
            <person name="Koop B.F."/>
        </authorList>
    </citation>
    <scope>NUCLEOTIDE SEQUENCE</scope>
</reference>
<dbReference type="InterPro" id="IPR036875">
    <property type="entry name" value="Znf_CCHC_sf"/>
</dbReference>
<dbReference type="GO" id="GO:0008270">
    <property type="term" value="F:zinc ion binding"/>
    <property type="evidence" value="ECO:0007669"/>
    <property type="project" value="UniProtKB-KW"/>
</dbReference>
<dbReference type="PROSITE" id="PS50158">
    <property type="entry name" value="ZF_CCHC"/>
    <property type="match status" value="1"/>
</dbReference>
<dbReference type="SMART" id="SM00343">
    <property type="entry name" value="ZnF_C2HC"/>
    <property type="match status" value="3"/>
</dbReference>
<dbReference type="Ensembl" id="ENSELUT00000060708.2">
    <property type="protein sequence ID" value="ENSELUP00000079453.2"/>
    <property type="gene ID" value="ENSELUG00000025152.2"/>
</dbReference>
<dbReference type="SUPFAM" id="SSF57756">
    <property type="entry name" value="Retrovirus zinc finger-like domains"/>
    <property type="match status" value="1"/>
</dbReference>
<reference evidence="3" key="4">
    <citation type="submission" date="2025-09" db="UniProtKB">
        <authorList>
            <consortium name="Ensembl"/>
        </authorList>
    </citation>
    <scope>IDENTIFICATION</scope>
</reference>